<dbReference type="InterPro" id="IPR027417">
    <property type="entry name" value="P-loop_NTPase"/>
</dbReference>
<accession>A0A411Z666</accession>
<dbReference type="InterPro" id="IPR004161">
    <property type="entry name" value="EFTu-like_2"/>
</dbReference>
<evidence type="ECO:0000256" key="8">
    <source>
        <dbReference type="ARBA" id="ARBA00023134"/>
    </source>
</evidence>
<dbReference type="CDD" id="cd03697">
    <property type="entry name" value="EFTU_II"/>
    <property type="match status" value="1"/>
</dbReference>
<dbReference type="GO" id="GO:0005525">
    <property type="term" value="F:GTP binding"/>
    <property type="evidence" value="ECO:0007669"/>
    <property type="project" value="UniProtKB-UniRule"/>
</dbReference>
<keyword evidence="2 13" id="KW-0479">Metal-binding</keyword>
<dbReference type="InterPro" id="IPR031157">
    <property type="entry name" value="G_TR_CS"/>
</dbReference>
<dbReference type="InterPro" id="IPR009000">
    <property type="entry name" value="Transl_B-barrel_sf"/>
</dbReference>
<evidence type="ECO:0000256" key="11">
    <source>
        <dbReference type="ARBA" id="ARBA00063778"/>
    </source>
</evidence>
<feature type="binding site" evidence="13">
    <location>
        <begin position="76"/>
        <end position="80"/>
    </location>
    <ligand>
        <name>GTP</name>
        <dbReference type="ChEBI" id="CHEBI:37565"/>
    </ligand>
</feature>
<feature type="domain" description="Tr-type G" evidence="14">
    <location>
        <begin position="10"/>
        <end position="201"/>
    </location>
</feature>
<keyword evidence="7 13" id="KW-0648">Protein biosynthesis</keyword>
<dbReference type="InterPro" id="IPR000795">
    <property type="entry name" value="T_Tr_GTP-bd_dom"/>
</dbReference>
<evidence type="ECO:0000256" key="2">
    <source>
        <dbReference type="ARBA" id="ARBA00022723"/>
    </source>
</evidence>
<dbReference type="InterPro" id="IPR005225">
    <property type="entry name" value="Small_GTP-bd"/>
</dbReference>
<organism evidence="16 17">
    <name type="scientific">Pseudotabrizicola alkalilacus</name>
    <dbReference type="NCBI Taxonomy" id="2305252"/>
    <lineage>
        <taxon>Bacteria</taxon>
        <taxon>Pseudomonadati</taxon>
        <taxon>Pseudomonadota</taxon>
        <taxon>Alphaproteobacteria</taxon>
        <taxon>Rhodobacterales</taxon>
        <taxon>Paracoccaceae</taxon>
        <taxon>Pseudotabrizicola</taxon>
    </lineage>
</organism>
<comment type="subunit">
    <text evidence="11">Monomer. Heterotetramer composed of two EF-Ts.EF-Tu dimer complexes.</text>
</comment>
<reference evidence="16 17" key="1">
    <citation type="submission" date="2018-08" db="EMBL/GenBank/DDBJ databases">
        <title>Flavobacterium tibetense sp. nov., isolated from a wetland YonghuCo on Tibetan Plateau.</title>
        <authorList>
            <person name="Phurbu D."/>
            <person name="Lu H."/>
            <person name="Xing P."/>
        </authorList>
    </citation>
    <scope>NUCLEOTIDE SEQUENCE [LARGE SCALE GENOMIC DNA]</scope>
    <source>
        <strain evidence="16 17">DJC</strain>
    </source>
</reference>
<comment type="function">
    <text evidence="10">May play an important regulatory role in cell growth and in the bacterial response to nutrient deprivation.</text>
</comment>
<keyword evidence="5 13" id="KW-0378">Hydrolase</keyword>
<evidence type="ECO:0000259" key="14">
    <source>
        <dbReference type="PROSITE" id="PS51722"/>
    </source>
</evidence>
<evidence type="ECO:0000313" key="15">
    <source>
        <dbReference type="EMBL" id="RGP38565.1"/>
    </source>
</evidence>
<evidence type="ECO:0000256" key="10">
    <source>
        <dbReference type="ARBA" id="ARBA00058140"/>
    </source>
</evidence>
<dbReference type="PANTHER" id="PTHR43721">
    <property type="entry name" value="ELONGATION FACTOR TU-RELATED"/>
    <property type="match status" value="1"/>
</dbReference>
<keyword evidence="4 13" id="KW-0251">Elongation factor</keyword>
<keyword evidence="6 13" id="KW-0460">Magnesium</keyword>
<dbReference type="PROSITE" id="PS00301">
    <property type="entry name" value="G_TR_1"/>
    <property type="match status" value="1"/>
</dbReference>
<dbReference type="SUPFAM" id="SSF50447">
    <property type="entry name" value="Translation proteins"/>
    <property type="match status" value="1"/>
</dbReference>
<feature type="binding site" evidence="13">
    <location>
        <begin position="131"/>
        <end position="134"/>
    </location>
    <ligand>
        <name>GTP</name>
        <dbReference type="ChEBI" id="CHEBI:37565"/>
    </ligand>
</feature>
<dbReference type="Proteomes" id="UP000284547">
    <property type="component" value="Unassembled WGS sequence"/>
</dbReference>
<evidence type="ECO:0000256" key="9">
    <source>
        <dbReference type="ARBA" id="ARBA00029554"/>
    </source>
</evidence>
<dbReference type="EMBL" id="QWEY01000001">
    <property type="protein sequence ID" value="RGP38565.1"/>
    <property type="molecule type" value="Genomic_DNA"/>
</dbReference>
<dbReference type="Gene3D" id="2.40.30.10">
    <property type="entry name" value="Translation factors"/>
    <property type="match status" value="2"/>
</dbReference>
<dbReference type="GO" id="GO:0003746">
    <property type="term" value="F:translation elongation factor activity"/>
    <property type="evidence" value="ECO:0007669"/>
    <property type="project" value="UniProtKB-UniRule"/>
</dbReference>
<dbReference type="Pfam" id="PF03144">
    <property type="entry name" value="GTP_EFTU_D2"/>
    <property type="match status" value="1"/>
</dbReference>
<dbReference type="FunFam" id="3.40.50.300:FF:000003">
    <property type="entry name" value="Elongation factor Tu"/>
    <property type="match status" value="1"/>
</dbReference>
<dbReference type="AlphaFoldDB" id="A0A411Z666"/>
<evidence type="ECO:0000313" key="16">
    <source>
        <dbReference type="EMBL" id="RGP38580.1"/>
    </source>
</evidence>
<keyword evidence="17" id="KW-1185">Reference proteome</keyword>
<comment type="similarity">
    <text evidence="1 13">Belongs to the TRAFAC class translation factor GTPase superfamily. Classic translation factor GTPase family. EF-Tu/EF-1A subfamily.</text>
</comment>
<dbReference type="InterPro" id="IPR004160">
    <property type="entry name" value="Transl_elong_EFTu/EF1A_C"/>
</dbReference>
<dbReference type="GO" id="GO:0003924">
    <property type="term" value="F:GTPase activity"/>
    <property type="evidence" value="ECO:0007669"/>
    <property type="project" value="UniProtKB-UniRule"/>
</dbReference>
<comment type="subcellular location">
    <subcellularLocation>
        <location evidence="13">Cytoplasm</location>
    </subcellularLocation>
</comment>
<dbReference type="NCBIfam" id="TIGR00231">
    <property type="entry name" value="small_GTP"/>
    <property type="match status" value="1"/>
</dbReference>
<dbReference type="InterPro" id="IPR004541">
    <property type="entry name" value="Transl_elong_EFTu/EF1A_bac/org"/>
</dbReference>
<dbReference type="SUPFAM" id="SSF50465">
    <property type="entry name" value="EF-Tu/eEF-1alpha/eIF2-gamma C-terminal domain"/>
    <property type="match status" value="1"/>
</dbReference>
<keyword evidence="8 13" id="KW-0342">GTP-binding</keyword>
<evidence type="ECO:0000256" key="13">
    <source>
        <dbReference type="HAMAP-Rule" id="MF_00118"/>
    </source>
</evidence>
<dbReference type="CDD" id="cd03707">
    <property type="entry name" value="EFTU_III"/>
    <property type="match status" value="1"/>
</dbReference>
<sequence length="391" mass="43205">MAKAKFERNKPHVNIGTIGHVDHGKTTLTAAITKYFGDFRAYDQIDGAPEERARGITISTAHVEYETEARHYAHVDCPGHADYVKNMITGAAQMDGAILVCAASDGPMPQTREHILLGRQVGIPYMVCYMNKVDLVDDEELIELVEMEIRELFSSYDYPGDDIPIIKGSAHQAMIGERKDIGEDSVRALMKAVDDYIPTPARAVDQPFLMPIEDVFSISGRGTVVTGRVERGVINVGDEVEIVGIRDTKKSVCTGVEMFRKLLDRGEAGDNVGVLLRGIDREGVERGQVLCKPKSVNPHTKFEAEAYILTKEEGGRHTPFFANYRPQFYFRTTDVTGMVQLPEGTEMVMPGDNLKFNVELIAPIAMEEKLRFAIREGGRTVGAGVVSKILA</sequence>
<dbReference type="InterPro" id="IPR033720">
    <property type="entry name" value="EFTU_2"/>
</dbReference>
<dbReference type="EMBL" id="QWEY01000001">
    <property type="protein sequence ID" value="RGP38580.1"/>
    <property type="molecule type" value="Genomic_DNA"/>
</dbReference>
<dbReference type="InterPro" id="IPR050055">
    <property type="entry name" value="EF-Tu_GTPase"/>
</dbReference>
<dbReference type="PRINTS" id="PR00315">
    <property type="entry name" value="ELONGATNFCT"/>
</dbReference>
<evidence type="ECO:0000256" key="6">
    <source>
        <dbReference type="ARBA" id="ARBA00022842"/>
    </source>
</evidence>
<evidence type="ECO:0000256" key="5">
    <source>
        <dbReference type="ARBA" id="ARBA00022801"/>
    </source>
</evidence>
<gene>
    <name evidence="13 16" type="primary">tuf</name>
    <name evidence="15" type="ORF">D1012_00035</name>
    <name evidence="16" type="ORF">D1012_00125</name>
</gene>
<dbReference type="SUPFAM" id="SSF52540">
    <property type="entry name" value="P-loop containing nucleoside triphosphate hydrolases"/>
    <property type="match status" value="1"/>
</dbReference>
<feature type="binding site" evidence="13">
    <location>
        <begin position="19"/>
        <end position="26"/>
    </location>
    <ligand>
        <name>GTP</name>
        <dbReference type="ChEBI" id="CHEBI:37565"/>
    </ligand>
</feature>
<dbReference type="NCBIfam" id="NF009372">
    <property type="entry name" value="PRK12735.1"/>
    <property type="match status" value="1"/>
</dbReference>
<keyword evidence="3 13" id="KW-0547">Nucleotide-binding</keyword>
<dbReference type="NCBIfam" id="TIGR00485">
    <property type="entry name" value="EF-Tu"/>
    <property type="match status" value="1"/>
</dbReference>
<dbReference type="Gene3D" id="3.40.50.300">
    <property type="entry name" value="P-loop containing nucleotide triphosphate hydrolases"/>
    <property type="match status" value="1"/>
</dbReference>
<evidence type="ECO:0000256" key="12">
    <source>
        <dbReference type="ARBA" id="ARBA00064283"/>
    </source>
</evidence>
<comment type="subunit">
    <text evidence="12">(Microbial infection) Upon infection by bacteriophage Qbeta, part of the viral RNA-dependent RNA polymerase complex, the other subunits are the viral replicase catalytic subunit (AC P14647), host ribosomal protein S1 and EF-Ts.</text>
</comment>
<dbReference type="HAMAP" id="MF_00118_B">
    <property type="entry name" value="EF_Tu_B"/>
    <property type="match status" value="1"/>
</dbReference>
<dbReference type="InterPro" id="IPR041709">
    <property type="entry name" value="EF-Tu_GTP-bd"/>
</dbReference>
<dbReference type="CDD" id="cd01884">
    <property type="entry name" value="EF_Tu"/>
    <property type="match status" value="1"/>
</dbReference>
<evidence type="ECO:0000256" key="4">
    <source>
        <dbReference type="ARBA" id="ARBA00022768"/>
    </source>
</evidence>
<dbReference type="NCBIfam" id="NF009373">
    <property type="entry name" value="PRK12736.1"/>
    <property type="match status" value="1"/>
</dbReference>
<name>A0A411Z666_9RHOB</name>
<evidence type="ECO:0000256" key="7">
    <source>
        <dbReference type="ARBA" id="ARBA00022917"/>
    </source>
</evidence>
<dbReference type="InterPro" id="IPR009001">
    <property type="entry name" value="Transl_elong_EF1A/Init_IF2_C"/>
</dbReference>
<comment type="caution">
    <text evidence="16">The sequence shown here is derived from an EMBL/GenBank/DDBJ whole genome shotgun (WGS) entry which is preliminary data.</text>
</comment>
<dbReference type="RefSeq" id="WP_118149322.1">
    <property type="nucleotide sequence ID" value="NZ_QWEY01000001.1"/>
</dbReference>
<dbReference type="EC" id="3.6.5.3" evidence="13"/>
<dbReference type="Pfam" id="PF03143">
    <property type="entry name" value="GTP_EFTU_D3"/>
    <property type="match status" value="1"/>
</dbReference>
<dbReference type="PROSITE" id="PS51722">
    <property type="entry name" value="G_TR_2"/>
    <property type="match status" value="1"/>
</dbReference>
<comment type="function">
    <text evidence="13">GTP hydrolase that promotes the GTP-dependent binding of aminoacyl-tRNA to the A-site of ribosomes during protein biosynthesis.</text>
</comment>
<dbReference type="PANTHER" id="PTHR43721:SF22">
    <property type="entry name" value="ELONGATION FACTOR TU, MITOCHONDRIAL"/>
    <property type="match status" value="1"/>
</dbReference>
<dbReference type="OrthoDB" id="9803139at2"/>
<evidence type="ECO:0000256" key="1">
    <source>
        <dbReference type="ARBA" id="ARBA00007249"/>
    </source>
</evidence>
<keyword evidence="13" id="KW-0963">Cytoplasm</keyword>
<feature type="binding site" evidence="13">
    <location>
        <position position="26"/>
    </location>
    <ligand>
        <name>Mg(2+)</name>
        <dbReference type="ChEBI" id="CHEBI:18420"/>
    </ligand>
</feature>
<dbReference type="FunFam" id="2.40.30.10:FF:000001">
    <property type="entry name" value="Elongation factor Tu"/>
    <property type="match status" value="1"/>
</dbReference>
<dbReference type="GO" id="GO:0005737">
    <property type="term" value="C:cytoplasm"/>
    <property type="evidence" value="ECO:0007669"/>
    <property type="project" value="UniProtKB-SubCell"/>
</dbReference>
<evidence type="ECO:0000256" key="3">
    <source>
        <dbReference type="ARBA" id="ARBA00022741"/>
    </source>
</evidence>
<dbReference type="GO" id="GO:0000287">
    <property type="term" value="F:magnesium ion binding"/>
    <property type="evidence" value="ECO:0007669"/>
    <property type="project" value="UniProtKB-UniRule"/>
</dbReference>
<evidence type="ECO:0000313" key="17">
    <source>
        <dbReference type="Proteomes" id="UP000284547"/>
    </source>
</evidence>
<dbReference type="NCBIfam" id="NF000766">
    <property type="entry name" value="PRK00049.1"/>
    <property type="match status" value="1"/>
</dbReference>
<proteinExistence type="inferred from homology"/>
<comment type="catalytic activity">
    <reaction evidence="13">
        <text>GTP + H2O = GDP + phosphate + H(+)</text>
        <dbReference type="Rhea" id="RHEA:19669"/>
        <dbReference type="ChEBI" id="CHEBI:15377"/>
        <dbReference type="ChEBI" id="CHEBI:15378"/>
        <dbReference type="ChEBI" id="CHEBI:37565"/>
        <dbReference type="ChEBI" id="CHEBI:43474"/>
        <dbReference type="ChEBI" id="CHEBI:58189"/>
        <dbReference type="EC" id="3.6.5.3"/>
    </reaction>
</comment>
<dbReference type="Pfam" id="PF00009">
    <property type="entry name" value="GTP_EFTU"/>
    <property type="match status" value="1"/>
</dbReference>
<protein>
    <recommendedName>
        <fullName evidence="9 13">Elongation factor Tu</fullName>
        <shortName evidence="13">EF-Tu</shortName>
        <ecNumber evidence="13">3.6.5.3</ecNumber>
    </recommendedName>
</protein>